<reference evidence="3 4" key="1">
    <citation type="journal article" date="2010" name="Int. J. Syst. Evol. Microbiol.">
        <title>Reclassification of Herbaspirillum putei as a later heterotypic synonym of Herbaspirillum huttiense, with the description of H. huttiense subsp. huttiense subsp. nov. and H. huttiense subsp. putei subsp. nov., comb. nov., and description of Herbaspirillum aquaticum sp. nov.</title>
        <authorList>
            <person name="Dobritsa A.P."/>
            <person name="Reddy M.C."/>
            <person name="Samadpour M."/>
        </authorList>
    </citation>
    <scope>NUCLEOTIDE SEQUENCE [LARGE SCALE GENOMIC DNA]</scope>
    <source>
        <strain evidence="3 4">IEH 4430</strain>
    </source>
</reference>
<accession>A0A225SQH2</accession>
<keyword evidence="1 3" id="KW-0328">Glycosyltransferase</keyword>
<evidence type="ECO:0000256" key="2">
    <source>
        <dbReference type="ARBA" id="ARBA00022679"/>
    </source>
</evidence>
<keyword evidence="2 3" id="KW-0808">Transferase</keyword>
<dbReference type="Proteomes" id="UP000214747">
    <property type="component" value="Unassembled WGS sequence"/>
</dbReference>
<dbReference type="GO" id="GO:0008107">
    <property type="term" value="F:galactoside 2-alpha-L-fucosyltransferase activity"/>
    <property type="evidence" value="ECO:0007669"/>
    <property type="project" value="InterPro"/>
</dbReference>
<dbReference type="EMBL" id="NJGV01000018">
    <property type="protein sequence ID" value="OWY33351.1"/>
    <property type="molecule type" value="Genomic_DNA"/>
</dbReference>
<dbReference type="CDD" id="cd11301">
    <property type="entry name" value="Fut1_Fut2_like"/>
    <property type="match status" value="1"/>
</dbReference>
<evidence type="ECO:0000313" key="4">
    <source>
        <dbReference type="Proteomes" id="UP000214747"/>
    </source>
</evidence>
<dbReference type="PANTHER" id="PTHR11927">
    <property type="entry name" value="GALACTOSIDE 2-L-FUCOSYLTRANSFERASE"/>
    <property type="match status" value="1"/>
</dbReference>
<evidence type="ECO:0000313" key="3">
    <source>
        <dbReference type="EMBL" id="OWY33351.1"/>
    </source>
</evidence>
<gene>
    <name evidence="3" type="ORF">CEJ45_16620</name>
</gene>
<dbReference type="PANTHER" id="PTHR11927:SF9">
    <property type="entry name" value="L-FUCOSYLTRANSFERASE"/>
    <property type="match status" value="1"/>
</dbReference>
<evidence type="ECO:0000256" key="1">
    <source>
        <dbReference type="ARBA" id="ARBA00022676"/>
    </source>
</evidence>
<sequence>MVGTACFRGAHPHRTTYARNLVMIVSRLIGGLGNQMFQYAAGRALALRRGVPFAIDSRAFADYKTHAFGMQCFCADLTEAPARLIPNPPAEGRLQRLLRRFLPSPLRVYTEKTFTFDNAVLSLPDGTYLDGYWQSEKYFADFADQIRKDFAVKAAPSAPNQAWLELIDRTHSVSLHIRRGDYVSNAAAAAVHGTCDLGYYERAVAHLHQVTGQAPELFVFSDDLDWVAANLQLPYKMHLVRDNDASTNFEDLRLMTACRHHVVANSSFSWWGAWLDGRSESITIAPARWFVADTPDARDLVPQRWVRL</sequence>
<comment type="caution">
    <text evidence="3">The sequence shown here is derived from an EMBL/GenBank/DDBJ whole genome shotgun (WGS) entry which is preliminary data.</text>
</comment>
<proteinExistence type="predicted"/>
<dbReference type="GO" id="GO:0005975">
    <property type="term" value="P:carbohydrate metabolic process"/>
    <property type="evidence" value="ECO:0007669"/>
    <property type="project" value="InterPro"/>
</dbReference>
<name>A0A225SQH2_9BURK</name>
<dbReference type="InterPro" id="IPR002516">
    <property type="entry name" value="Glyco_trans_11"/>
</dbReference>
<protein>
    <submittedName>
        <fullName evidence="3">Alpha-1,2-fucosyltransferase</fullName>
    </submittedName>
</protein>
<dbReference type="GO" id="GO:0016020">
    <property type="term" value="C:membrane"/>
    <property type="evidence" value="ECO:0007669"/>
    <property type="project" value="InterPro"/>
</dbReference>
<keyword evidence="4" id="KW-1185">Reference proteome</keyword>
<organism evidence="3 4">
    <name type="scientific">Herbaspirillum aquaticum</name>
    <dbReference type="NCBI Taxonomy" id="568783"/>
    <lineage>
        <taxon>Bacteria</taxon>
        <taxon>Pseudomonadati</taxon>
        <taxon>Pseudomonadota</taxon>
        <taxon>Betaproteobacteria</taxon>
        <taxon>Burkholderiales</taxon>
        <taxon>Oxalobacteraceae</taxon>
        <taxon>Herbaspirillum</taxon>
    </lineage>
</organism>
<dbReference type="AlphaFoldDB" id="A0A225SQH2"/>
<dbReference type="Pfam" id="PF01531">
    <property type="entry name" value="Glyco_transf_11"/>
    <property type="match status" value="1"/>
</dbReference>